<dbReference type="Gene3D" id="2.60.40.3650">
    <property type="match status" value="1"/>
</dbReference>
<dbReference type="InterPro" id="IPR027268">
    <property type="entry name" value="Peptidase_M4/M1_CTD_sf"/>
</dbReference>
<dbReference type="PATRIC" id="fig|700598.3.peg.4036"/>
<dbReference type="Gene3D" id="1.10.390.10">
    <property type="entry name" value="Neutral Protease Domain 2"/>
    <property type="match status" value="1"/>
</dbReference>
<dbReference type="Pfam" id="PF05299">
    <property type="entry name" value="Peptidase_M61"/>
    <property type="match status" value="1"/>
</dbReference>
<name>G8T9P5_NIAKG</name>
<dbReference type="PIRSF" id="PIRSF016493">
    <property type="entry name" value="Glycyl_aminpptds"/>
    <property type="match status" value="1"/>
</dbReference>
<dbReference type="InterPro" id="IPR007963">
    <property type="entry name" value="Peptidase_M61_catalytic"/>
</dbReference>
<dbReference type="InterPro" id="IPR036034">
    <property type="entry name" value="PDZ_sf"/>
</dbReference>
<feature type="domain" description="Peptidase M61 catalytic" evidence="1">
    <location>
        <begin position="287"/>
        <end position="402"/>
    </location>
</feature>
<feature type="domain" description="PDZ" evidence="2">
    <location>
        <begin position="514"/>
        <end position="572"/>
    </location>
</feature>
<sequence length="609" mass="68182">MIMTKRIFLILAVLWFSHTYAQKINYTLSFPNINHHEASISVTASGIPAGKATFRMSRSSPGRYATHEFGKNVYDVKAFDQTGASIPINRIDGDVYEVPKQNGTVRVDYTLYAAWADGTYSGVDPASIHLNMPSAMMWIKGFDKAPITVTFNIPAGKNWTIATQLKPTDDPLTFTAPGLQYLMDCPTKIGNLHWKKWNITNPDGKGYEFRLALEAETTDTVAGSFAAKIKRLVEEEQAVFGETPAYDYGTYTFIASINLYVEGDGMEHRNSTMISLPFNFTGTNDQLEVFAHEFFHNWNVERIRPKTLEPFNFEKSNMSNELWCAEGFTQYYGELLLCRSGLKPIDGLMGSLTGLIYSKEIAAGAKRYSPVEVSRNAVFVDAGVSIDRTNYPNMYSSYYPYGGATALALDLSLRSKFQLTLDDYMTALWKRFGKTEIAYTVPGLEEVLADVTHDKTFAADFFTRYVNGHESFDYAPLLEKAGLRLKKQNPGKAWLGQVQYEEGTTKISSNTIINTPLYNAGLDFNDVIVQIDSKLVARPADINEIIATHKPGDVINIHYKHRDENKTASLTLAENPGLAVVTFEQAGLPVTNEMKTFRNSWLGTKVNRQ</sequence>
<dbReference type="InterPro" id="IPR024191">
    <property type="entry name" value="Peptidase_M61"/>
</dbReference>
<dbReference type="AlphaFoldDB" id="G8T9P5"/>
<reference evidence="4 5" key="1">
    <citation type="submission" date="2011-12" db="EMBL/GenBank/DDBJ databases">
        <title>The complete genome of Niastella koreensis GR20-10.</title>
        <authorList>
            <consortium name="US DOE Joint Genome Institute (JGI-PGF)"/>
            <person name="Lucas S."/>
            <person name="Han J."/>
            <person name="Lapidus A."/>
            <person name="Bruce D."/>
            <person name="Goodwin L."/>
            <person name="Pitluck S."/>
            <person name="Peters L."/>
            <person name="Kyrpides N."/>
            <person name="Mavromatis K."/>
            <person name="Ivanova N."/>
            <person name="Mikhailova N."/>
            <person name="Davenport K."/>
            <person name="Saunders E."/>
            <person name="Detter J.C."/>
            <person name="Tapia R."/>
            <person name="Han C."/>
            <person name="Land M."/>
            <person name="Hauser L."/>
            <person name="Markowitz V."/>
            <person name="Cheng J.-F."/>
            <person name="Hugenholtz P."/>
            <person name="Woyke T."/>
            <person name="Wu D."/>
            <person name="Tindall B."/>
            <person name="Pomrenke H."/>
            <person name="Brambilla E."/>
            <person name="Klenk H.-P."/>
            <person name="Eisen J.A."/>
        </authorList>
    </citation>
    <scope>NUCLEOTIDE SEQUENCE [LARGE SCALE GENOMIC DNA]</scope>
    <source>
        <strain evidence="5">DSM 17620 / KACC 11465 / NBRC 106392 / GR20-10</strain>
    </source>
</reference>
<dbReference type="STRING" id="700598.Niako_3955"/>
<dbReference type="SUPFAM" id="SSF55486">
    <property type="entry name" value="Metalloproteases ('zincins'), catalytic domain"/>
    <property type="match status" value="1"/>
</dbReference>
<protein>
    <submittedName>
        <fullName evidence="4">Peptidase M61 domain protein</fullName>
    </submittedName>
</protein>
<gene>
    <name evidence="4" type="ordered locus">Niako_3955</name>
</gene>
<evidence type="ECO:0000259" key="2">
    <source>
        <dbReference type="Pfam" id="PF13180"/>
    </source>
</evidence>
<dbReference type="KEGG" id="nko:Niako_3955"/>
<accession>G8T9P5</accession>
<dbReference type="Pfam" id="PF13180">
    <property type="entry name" value="PDZ_2"/>
    <property type="match status" value="1"/>
</dbReference>
<dbReference type="eggNOG" id="COG3975">
    <property type="taxonomic scope" value="Bacteria"/>
</dbReference>
<dbReference type="InterPro" id="IPR001478">
    <property type="entry name" value="PDZ"/>
</dbReference>
<evidence type="ECO:0000313" key="5">
    <source>
        <dbReference type="Proteomes" id="UP000005438"/>
    </source>
</evidence>
<dbReference type="HOGENOM" id="CLU_022755_0_0_10"/>
<dbReference type="Gene3D" id="2.30.42.10">
    <property type="match status" value="1"/>
</dbReference>
<evidence type="ECO:0000259" key="1">
    <source>
        <dbReference type="Pfam" id="PF05299"/>
    </source>
</evidence>
<evidence type="ECO:0000313" key="4">
    <source>
        <dbReference type="EMBL" id="AEW00238.1"/>
    </source>
</evidence>
<dbReference type="InterPro" id="IPR040756">
    <property type="entry name" value="Peptidase_M61_N"/>
</dbReference>
<evidence type="ECO:0000259" key="3">
    <source>
        <dbReference type="Pfam" id="PF17899"/>
    </source>
</evidence>
<dbReference type="Pfam" id="PF17899">
    <property type="entry name" value="Peptidase_M61_N"/>
    <property type="match status" value="1"/>
</dbReference>
<proteinExistence type="predicted"/>
<dbReference type="SUPFAM" id="SSF50156">
    <property type="entry name" value="PDZ domain-like"/>
    <property type="match status" value="1"/>
</dbReference>
<dbReference type="Proteomes" id="UP000005438">
    <property type="component" value="Chromosome"/>
</dbReference>
<dbReference type="EMBL" id="CP003178">
    <property type="protein sequence ID" value="AEW00238.1"/>
    <property type="molecule type" value="Genomic_DNA"/>
</dbReference>
<dbReference type="OrthoDB" id="9778516at2"/>
<organism evidence="4 5">
    <name type="scientific">Niastella koreensis (strain DSM 17620 / KACC 11465 / NBRC 106392 / GR20-10)</name>
    <dbReference type="NCBI Taxonomy" id="700598"/>
    <lineage>
        <taxon>Bacteria</taxon>
        <taxon>Pseudomonadati</taxon>
        <taxon>Bacteroidota</taxon>
        <taxon>Chitinophagia</taxon>
        <taxon>Chitinophagales</taxon>
        <taxon>Chitinophagaceae</taxon>
        <taxon>Niastella</taxon>
    </lineage>
</organism>
<feature type="domain" description="Peptidase M61 N-terminal" evidence="3">
    <location>
        <begin position="25"/>
        <end position="191"/>
    </location>
</feature>